<geneLocation type="plasmid" evidence="2 3">
    <name>pCha1</name>
</geneLocation>
<keyword evidence="2" id="KW-0614">Plasmid</keyword>
<sequence>MVSRKEAKKKSLLRILALIIAVVIVVVASVLMQNWWNNRPGPQPSEVSITASVGEEEMEIFPYLACVPGTECPEGDIPALEVGPDESLHLEIPEPIHQLEWALLRIYDDPAANDQVLHGSYDATTAEIPGSVDPLTEDSAERPQLVLVEVSAVMVGLDENGEEAPFSVVWSISAQGEPGANPGN</sequence>
<accession>M1P210</accession>
<gene>
    <name evidence="2" type="ORF">A605_14427</name>
</gene>
<dbReference type="Pfam" id="PF10969">
    <property type="entry name" value="DUF2771"/>
    <property type="match status" value="1"/>
</dbReference>
<dbReference type="eggNOG" id="ENOG5033EZJ">
    <property type="taxonomic scope" value="Bacteria"/>
</dbReference>
<evidence type="ECO:0008006" key="4">
    <source>
        <dbReference type="Google" id="ProtNLM"/>
    </source>
</evidence>
<dbReference type="OrthoDB" id="4424536at2"/>
<keyword evidence="1" id="KW-1133">Transmembrane helix</keyword>
<dbReference type="HOGENOM" id="CLU_111048_0_0_11"/>
<dbReference type="RefSeq" id="WP_015402263.1">
    <property type="nucleotide sequence ID" value="NC_020303.1"/>
</dbReference>
<evidence type="ECO:0000313" key="2">
    <source>
        <dbReference type="EMBL" id="AGF73855.1"/>
    </source>
</evidence>
<dbReference type="Proteomes" id="UP000011723">
    <property type="component" value="Plasmid pCha1"/>
</dbReference>
<name>M1P210_9CORY</name>
<evidence type="ECO:0000256" key="1">
    <source>
        <dbReference type="SAM" id="Phobius"/>
    </source>
</evidence>
<dbReference type="KEGG" id="chn:A605_14427"/>
<proteinExistence type="predicted"/>
<keyword evidence="1" id="KW-0812">Transmembrane</keyword>
<dbReference type="PATRIC" id="fig|1121362.3.peg.2903"/>
<feature type="transmembrane region" description="Helical" evidence="1">
    <location>
        <begin position="12"/>
        <end position="36"/>
    </location>
</feature>
<organism evidence="2 3">
    <name type="scientific">Corynebacterium halotolerans YIM 70093 = DSM 44683</name>
    <dbReference type="NCBI Taxonomy" id="1121362"/>
    <lineage>
        <taxon>Bacteria</taxon>
        <taxon>Bacillati</taxon>
        <taxon>Actinomycetota</taxon>
        <taxon>Actinomycetes</taxon>
        <taxon>Mycobacteriales</taxon>
        <taxon>Corynebacteriaceae</taxon>
        <taxon>Corynebacterium</taxon>
    </lineage>
</organism>
<dbReference type="InterPro" id="IPR024495">
    <property type="entry name" value="DUF2771"/>
</dbReference>
<dbReference type="EMBL" id="CP003698">
    <property type="protein sequence ID" value="AGF73855.1"/>
    <property type="molecule type" value="Genomic_DNA"/>
</dbReference>
<evidence type="ECO:0000313" key="3">
    <source>
        <dbReference type="Proteomes" id="UP000011723"/>
    </source>
</evidence>
<protein>
    <recommendedName>
        <fullName evidence="4">DUF2771 domain-containing protein</fullName>
    </recommendedName>
</protein>
<keyword evidence="1" id="KW-0472">Membrane</keyword>
<keyword evidence="3" id="KW-1185">Reference proteome</keyword>
<reference evidence="2 3" key="1">
    <citation type="journal article" date="2012" name="Stand. Genomic Sci.">
        <title>Genome sequence of the halotolerant bacterium Corynebacterium halotolerans type strain YIM 70093(T) (= DSM 44683(T)).</title>
        <authorList>
            <person name="Ruckert C."/>
            <person name="Albersmeier A."/>
            <person name="Al-Dilaimi A."/>
            <person name="Niehaus K."/>
            <person name="Szczepanowski R."/>
            <person name="Kalinowski J."/>
        </authorList>
    </citation>
    <scope>NUCLEOTIDE SEQUENCE [LARGE SCALE GENOMIC DNA]</scope>
    <source>
        <strain evidence="2">DSM 44683</strain>
        <plasmid evidence="3">Plasmid pCha1</plasmid>
    </source>
</reference>
<dbReference type="AlphaFoldDB" id="M1P210"/>